<comment type="caution">
    <text evidence="2">The sequence shown here is derived from an EMBL/GenBank/DDBJ whole genome shotgun (WGS) entry which is preliminary data.</text>
</comment>
<organism evidence="2 3">
    <name type="scientific">Microbacterium arthrosphaerae</name>
    <dbReference type="NCBI Taxonomy" id="792652"/>
    <lineage>
        <taxon>Bacteria</taxon>
        <taxon>Bacillati</taxon>
        <taxon>Actinomycetota</taxon>
        <taxon>Actinomycetes</taxon>
        <taxon>Micrococcales</taxon>
        <taxon>Microbacteriaceae</taxon>
        <taxon>Microbacterium</taxon>
    </lineage>
</organism>
<dbReference type="EMBL" id="JAWQEV010000002">
    <property type="protein sequence ID" value="MDW4572208.1"/>
    <property type="molecule type" value="Genomic_DNA"/>
</dbReference>
<feature type="transmembrane region" description="Helical" evidence="1">
    <location>
        <begin position="6"/>
        <end position="33"/>
    </location>
</feature>
<keyword evidence="3" id="KW-1185">Reference proteome</keyword>
<sequence length="188" mass="21206">MDDGTIALWGLLADWFAAVGTVGALVLTIVIVLRDRRHSARELADQLVSNLDVQARIDDSGGFRLRLFVANYSSVAMRSIALVGPDMEARDDEPEEWSDAMFVYGVVPAEEEMQAEWMGGDSTYVGLPPGDSKRLELVSQSRPPSSEYFLLIRDGRGRVWLRNAHTGQYVRNRRARRMVQHAFENDHR</sequence>
<keyword evidence="1" id="KW-0472">Membrane</keyword>
<keyword evidence="1" id="KW-1133">Transmembrane helix</keyword>
<evidence type="ECO:0000256" key="1">
    <source>
        <dbReference type="SAM" id="Phobius"/>
    </source>
</evidence>
<evidence type="ECO:0000313" key="3">
    <source>
        <dbReference type="Proteomes" id="UP001283109"/>
    </source>
</evidence>
<dbReference type="RefSeq" id="WP_318352755.1">
    <property type="nucleotide sequence ID" value="NZ_JAWQEV010000002.1"/>
</dbReference>
<keyword evidence="1" id="KW-0812">Transmembrane</keyword>
<reference evidence="2 3" key="1">
    <citation type="submission" date="2023-11" db="EMBL/GenBank/DDBJ databases">
        <title>Draft genome sequence of Microbacterium arthrosphaerae JCM 30492.</title>
        <authorList>
            <person name="Zhang G."/>
            <person name="Ding Y."/>
        </authorList>
    </citation>
    <scope>NUCLEOTIDE SEQUENCE [LARGE SCALE GENOMIC DNA]</scope>
    <source>
        <strain evidence="2 3">JCM 30492</strain>
    </source>
</reference>
<evidence type="ECO:0000313" key="2">
    <source>
        <dbReference type="EMBL" id="MDW4572208.1"/>
    </source>
</evidence>
<proteinExistence type="predicted"/>
<dbReference type="Proteomes" id="UP001283109">
    <property type="component" value="Unassembled WGS sequence"/>
</dbReference>
<gene>
    <name evidence="2" type="ORF">R8Z58_05375</name>
</gene>
<name>A0ABU4GYQ8_9MICO</name>
<accession>A0ABU4GYQ8</accession>
<protein>
    <submittedName>
        <fullName evidence="2">Uncharacterized protein</fullName>
    </submittedName>
</protein>